<dbReference type="AlphaFoldDB" id="A0A9P5ZT35"/>
<protein>
    <recommendedName>
        <fullName evidence="1">CxC2-like cysteine cluster KDZ transposase-associated domain-containing protein</fullName>
    </recommendedName>
</protein>
<keyword evidence="3" id="KW-1185">Reference proteome</keyword>
<reference evidence="2" key="1">
    <citation type="submission" date="2020-11" db="EMBL/GenBank/DDBJ databases">
        <authorList>
            <consortium name="DOE Joint Genome Institute"/>
            <person name="Ahrendt S."/>
            <person name="Riley R."/>
            <person name="Andreopoulos W."/>
            <person name="Labutti K."/>
            <person name="Pangilinan J."/>
            <person name="Ruiz-Duenas F.J."/>
            <person name="Barrasa J.M."/>
            <person name="Sanchez-Garcia M."/>
            <person name="Camarero S."/>
            <person name="Miyauchi S."/>
            <person name="Serrano A."/>
            <person name="Linde D."/>
            <person name="Babiker R."/>
            <person name="Drula E."/>
            <person name="Ayuso-Fernandez I."/>
            <person name="Pacheco R."/>
            <person name="Padilla G."/>
            <person name="Ferreira P."/>
            <person name="Barriuso J."/>
            <person name="Kellner H."/>
            <person name="Castanera R."/>
            <person name="Alfaro M."/>
            <person name="Ramirez L."/>
            <person name="Pisabarro A.G."/>
            <person name="Kuo A."/>
            <person name="Tritt A."/>
            <person name="Lipzen A."/>
            <person name="He G."/>
            <person name="Yan M."/>
            <person name="Ng V."/>
            <person name="Cullen D."/>
            <person name="Martin F."/>
            <person name="Rosso M.-N."/>
            <person name="Henrissat B."/>
            <person name="Hibbett D."/>
            <person name="Martinez A.T."/>
            <person name="Grigoriev I.V."/>
        </authorList>
    </citation>
    <scope>NUCLEOTIDE SEQUENCE</scope>
    <source>
        <strain evidence="2">ATCC 90797</strain>
    </source>
</reference>
<feature type="domain" description="CxC2-like cysteine cluster KDZ transposase-associated" evidence="1">
    <location>
        <begin position="81"/>
        <end position="140"/>
    </location>
</feature>
<dbReference type="EMBL" id="MU154578">
    <property type="protein sequence ID" value="KAF9493977.1"/>
    <property type="molecule type" value="Genomic_DNA"/>
</dbReference>
<dbReference type="Pfam" id="PF18803">
    <property type="entry name" value="CxC2"/>
    <property type="match status" value="1"/>
</dbReference>
<organism evidence="2 3">
    <name type="scientific">Pleurotus eryngii</name>
    <name type="common">Boletus of the steppes</name>
    <dbReference type="NCBI Taxonomy" id="5323"/>
    <lineage>
        <taxon>Eukaryota</taxon>
        <taxon>Fungi</taxon>
        <taxon>Dikarya</taxon>
        <taxon>Basidiomycota</taxon>
        <taxon>Agaricomycotina</taxon>
        <taxon>Agaricomycetes</taxon>
        <taxon>Agaricomycetidae</taxon>
        <taxon>Agaricales</taxon>
        <taxon>Pleurotineae</taxon>
        <taxon>Pleurotaceae</taxon>
        <taxon>Pleurotus</taxon>
    </lineage>
</organism>
<proteinExistence type="predicted"/>
<sequence>MEWMPYQQSFLDKLHRLDGRCGQTSGQCDECNAPNSYYRCQDCLDFTTYCSGCILKGHIALPLHRIECWNPRFCYFERSSLASIGLVIDLGHHGTQCEFTYEIRECVIVDTTGIHNVNVRLCSCGTAVEDPLQFLRVKWF</sequence>
<comment type="caution">
    <text evidence="2">The sequence shown here is derived from an EMBL/GenBank/DDBJ whole genome shotgun (WGS) entry which is preliminary data.</text>
</comment>
<dbReference type="Proteomes" id="UP000807025">
    <property type="component" value="Unassembled WGS sequence"/>
</dbReference>
<evidence type="ECO:0000313" key="2">
    <source>
        <dbReference type="EMBL" id="KAF9493977.1"/>
    </source>
</evidence>
<dbReference type="OrthoDB" id="3235114at2759"/>
<gene>
    <name evidence="2" type="ORF">BDN71DRAFT_1394009</name>
</gene>
<accession>A0A9P5ZT35</accession>
<evidence type="ECO:0000313" key="3">
    <source>
        <dbReference type="Proteomes" id="UP000807025"/>
    </source>
</evidence>
<name>A0A9P5ZT35_PLEER</name>
<dbReference type="InterPro" id="IPR041457">
    <property type="entry name" value="CxC2_KDZ-assoc"/>
</dbReference>
<feature type="non-terminal residue" evidence="2">
    <location>
        <position position="140"/>
    </location>
</feature>
<evidence type="ECO:0000259" key="1">
    <source>
        <dbReference type="Pfam" id="PF18803"/>
    </source>
</evidence>